<dbReference type="STRING" id="109264.A0A1F8A6D5"/>
<keyword evidence="3" id="KW-1185">Reference proteome</keyword>
<dbReference type="AlphaFoldDB" id="A0A1F8A6D5"/>
<feature type="compositionally biased region" description="Acidic residues" evidence="1">
    <location>
        <begin position="171"/>
        <end position="185"/>
    </location>
</feature>
<sequence length="638" mass="72786">MASTINKNDTTERNQQSIENSVGDMLDSSCKLSQSWGRSRARPGYQDGAPALVEPLTEEQYRSLTRIGNQRAANRMCRPRRFTYTREEKLSAIRYCREARSYECPPVNLDPITMEVAARKLSISNNLLRRWMKDEFQIVAMPPGSKRVDKLPKVLRAEPVLAPQGGTGETGSDDESSIDDEDPIDNESSSIKAEFFYYLYLPPRQLREALILKASDPRLHTFRHPIPFIGIETGRLGRLYTFEDAYNFLGCPNILSHPGHLLPPPTVSNSPSNERPSLNIHAESTYMNSEGESKSSISRVADVNKQLYELAPGFDIRVPSDDHMGCYASVRPCYEEVKNCVALICRSIVTSSSKVTSALPVRIELDYDCPYPGAPAQWAVILSFGDEHLLLTLVLSLWGSQSMNASRASILYLQGWTIDHGVCLSWLEPEVKEYYKTIERLFEVFRLSPVLHVMDVEPLFLRAEERWRPRRYTSTWTLYTTPIHAYNGAIRFYSPIQGRYMNIELLVNSILELGSRVVFLKDTARKPFQLLRLGDFTLCRPASQPYDHLYSLTEELIGDLRPRGIKVPFSDKVEDFNTSEVMQEEEDSITELEDISDASDVDEVDEVTEDSNRRHMEIRRKKHRRSMLNTVSKNFLLG</sequence>
<gene>
    <name evidence="2" type="ORF">ABOM_004419</name>
</gene>
<proteinExistence type="predicted"/>
<feature type="region of interest" description="Disordered" evidence="1">
    <location>
        <begin position="159"/>
        <end position="186"/>
    </location>
</feature>
<accession>A0A1F8A6D5</accession>
<dbReference type="OrthoDB" id="4479638at2759"/>
<dbReference type="Proteomes" id="UP000179179">
    <property type="component" value="Unassembled WGS sequence"/>
</dbReference>
<dbReference type="GeneID" id="34447809"/>
<evidence type="ECO:0000313" key="3">
    <source>
        <dbReference type="Proteomes" id="UP000179179"/>
    </source>
</evidence>
<dbReference type="RefSeq" id="XP_022390666.1">
    <property type="nucleotide sequence ID" value="XM_022531549.1"/>
</dbReference>
<evidence type="ECO:0000256" key="1">
    <source>
        <dbReference type="SAM" id="MobiDB-lite"/>
    </source>
</evidence>
<protein>
    <submittedName>
        <fullName evidence="2">Uncharacterized protein</fullName>
    </submittedName>
</protein>
<feature type="compositionally biased region" description="Polar residues" evidence="1">
    <location>
        <begin position="1"/>
        <end position="20"/>
    </location>
</feature>
<feature type="region of interest" description="Disordered" evidence="1">
    <location>
        <begin position="1"/>
        <end position="26"/>
    </location>
</feature>
<comment type="caution">
    <text evidence="2">The sequence shown here is derived from an EMBL/GenBank/DDBJ whole genome shotgun (WGS) entry which is preliminary data.</text>
</comment>
<dbReference type="EMBL" id="LYCR01000027">
    <property type="protein sequence ID" value="OGM46949.1"/>
    <property type="molecule type" value="Genomic_DNA"/>
</dbReference>
<reference evidence="2 3" key="1">
    <citation type="journal article" date="2016" name="Genome Biol. Evol.">
        <title>Draft genome sequence of an aflatoxigenic Aspergillus species, A. bombycis.</title>
        <authorList>
            <person name="Moore G.G."/>
            <person name="Mack B.M."/>
            <person name="Beltz S.B."/>
            <person name="Gilbert M.K."/>
        </authorList>
    </citation>
    <scope>NUCLEOTIDE SEQUENCE [LARGE SCALE GENOMIC DNA]</scope>
    <source>
        <strain evidence="3">NRRL 26010</strain>
    </source>
</reference>
<organism evidence="2 3">
    <name type="scientific">Aspergillus bombycis</name>
    <dbReference type="NCBI Taxonomy" id="109264"/>
    <lineage>
        <taxon>Eukaryota</taxon>
        <taxon>Fungi</taxon>
        <taxon>Dikarya</taxon>
        <taxon>Ascomycota</taxon>
        <taxon>Pezizomycotina</taxon>
        <taxon>Eurotiomycetes</taxon>
        <taxon>Eurotiomycetidae</taxon>
        <taxon>Eurotiales</taxon>
        <taxon>Aspergillaceae</taxon>
        <taxon>Aspergillus</taxon>
    </lineage>
</organism>
<name>A0A1F8A6D5_9EURO</name>
<evidence type="ECO:0000313" key="2">
    <source>
        <dbReference type="EMBL" id="OGM46949.1"/>
    </source>
</evidence>